<organism evidence="2 3">
    <name type="scientific">Populus alba x Populus x berolinensis</name>
    <dbReference type="NCBI Taxonomy" id="444605"/>
    <lineage>
        <taxon>Eukaryota</taxon>
        <taxon>Viridiplantae</taxon>
        <taxon>Streptophyta</taxon>
        <taxon>Embryophyta</taxon>
        <taxon>Tracheophyta</taxon>
        <taxon>Spermatophyta</taxon>
        <taxon>Magnoliopsida</taxon>
        <taxon>eudicotyledons</taxon>
        <taxon>Gunneridae</taxon>
        <taxon>Pentapetalae</taxon>
        <taxon>rosids</taxon>
        <taxon>fabids</taxon>
        <taxon>Malpighiales</taxon>
        <taxon>Salicaceae</taxon>
        <taxon>Saliceae</taxon>
        <taxon>Populus</taxon>
    </lineage>
</organism>
<reference evidence="2" key="1">
    <citation type="journal article" date="2023" name="Mol. Ecol. Resour.">
        <title>Chromosome-level genome assembly of a triploid poplar Populus alba 'Berolinensis'.</title>
        <authorList>
            <person name="Chen S."/>
            <person name="Yu Y."/>
            <person name="Wang X."/>
            <person name="Wang S."/>
            <person name="Zhang T."/>
            <person name="Zhou Y."/>
            <person name="He R."/>
            <person name="Meng N."/>
            <person name="Wang Y."/>
            <person name="Liu W."/>
            <person name="Liu Z."/>
            <person name="Liu J."/>
            <person name="Guo Q."/>
            <person name="Huang H."/>
            <person name="Sederoff R.R."/>
            <person name="Wang G."/>
            <person name="Qu G."/>
            <person name="Chen S."/>
        </authorList>
    </citation>
    <scope>NUCLEOTIDE SEQUENCE</scope>
    <source>
        <strain evidence="2">SC-2020</strain>
    </source>
</reference>
<dbReference type="Proteomes" id="UP001164929">
    <property type="component" value="Chromosome 2"/>
</dbReference>
<accession>A0AAD6RC53</accession>
<evidence type="ECO:0000313" key="3">
    <source>
        <dbReference type="Proteomes" id="UP001164929"/>
    </source>
</evidence>
<keyword evidence="1" id="KW-0812">Transmembrane</keyword>
<dbReference type="AlphaFoldDB" id="A0AAD6RC53"/>
<keyword evidence="1" id="KW-1133">Transmembrane helix</keyword>
<name>A0AAD6RC53_9ROSI</name>
<evidence type="ECO:0000256" key="1">
    <source>
        <dbReference type="SAM" id="Phobius"/>
    </source>
</evidence>
<sequence length="56" mass="6217">MGLTVMQGFTPLQHATILVHFVFLSSVDHFAFLLSLSDLELHRFALVSARSLVFGV</sequence>
<feature type="transmembrane region" description="Helical" evidence="1">
    <location>
        <begin position="12"/>
        <end position="34"/>
    </location>
</feature>
<comment type="caution">
    <text evidence="2">The sequence shown here is derived from an EMBL/GenBank/DDBJ whole genome shotgun (WGS) entry which is preliminary data.</text>
</comment>
<dbReference type="EMBL" id="JAQIZT010000002">
    <property type="protein sequence ID" value="KAJ7006196.1"/>
    <property type="molecule type" value="Genomic_DNA"/>
</dbReference>
<proteinExistence type="predicted"/>
<keyword evidence="3" id="KW-1185">Reference proteome</keyword>
<evidence type="ECO:0000313" key="2">
    <source>
        <dbReference type="EMBL" id="KAJ7006196.1"/>
    </source>
</evidence>
<keyword evidence="1" id="KW-0472">Membrane</keyword>
<protein>
    <submittedName>
        <fullName evidence="2">Uncharacterized protein</fullName>
    </submittedName>
</protein>
<gene>
    <name evidence="2" type="ORF">NC653_005524</name>
</gene>